<accession>A0A5E4M784</accession>
<keyword evidence="2" id="KW-1185">Reference proteome</keyword>
<feature type="non-terminal residue" evidence="1">
    <location>
        <position position="1"/>
    </location>
</feature>
<dbReference type="EMBL" id="CABPRJ010000098">
    <property type="protein sequence ID" value="VVC27371.1"/>
    <property type="molecule type" value="Genomic_DNA"/>
</dbReference>
<evidence type="ECO:0000313" key="2">
    <source>
        <dbReference type="Proteomes" id="UP000325440"/>
    </source>
</evidence>
<organism evidence="1 2">
    <name type="scientific">Cinara cedri</name>
    <dbReference type="NCBI Taxonomy" id="506608"/>
    <lineage>
        <taxon>Eukaryota</taxon>
        <taxon>Metazoa</taxon>
        <taxon>Ecdysozoa</taxon>
        <taxon>Arthropoda</taxon>
        <taxon>Hexapoda</taxon>
        <taxon>Insecta</taxon>
        <taxon>Pterygota</taxon>
        <taxon>Neoptera</taxon>
        <taxon>Paraneoptera</taxon>
        <taxon>Hemiptera</taxon>
        <taxon>Sternorrhyncha</taxon>
        <taxon>Aphidomorpha</taxon>
        <taxon>Aphidoidea</taxon>
        <taxon>Aphididae</taxon>
        <taxon>Lachninae</taxon>
        <taxon>Cinara</taxon>
    </lineage>
</organism>
<dbReference type="Proteomes" id="UP000325440">
    <property type="component" value="Unassembled WGS sequence"/>
</dbReference>
<name>A0A5E4M784_9HEMI</name>
<reference evidence="1 2" key="1">
    <citation type="submission" date="2019-08" db="EMBL/GenBank/DDBJ databases">
        <authorList>
            <person name="Alioto T."/>
            <person name="Alioto T."/>
            <person name="Gomez Garrido J."/>
        </authorList>
    </citation>
    <scope>NUCLEOTIDE SEQUENCE [LARGE SCALE GENOMIC DNA]</scope>
</reference>
<gene>
    <name evidence="1" type="ORF">CINCED_3A019284</name>
</gene>
<sequence>NIKNALENCNDARNCAEKMFNAEKDYSGLEFYSKKYVSYIYREMTMGHTEYLDSLNEHCKHTIRSNDNLKRLTDPMKKFKKCILENKMYGFWQRYAYSSVVRAFFWSKSVKNDIQPHEDFLYRLRAVKTTLLADTAVMNWKEKKGPTEFCSVKCIDQISTAFGGCTTFKECAIFAYKHVDSKAQHLI</sequence>
<proteinExistence type="predicted"/>
<dbReference type="AlphaFoldDB" id="A0A5E4M784"/>
<evidence type="ECO:0000313" key="1">
    <source>
        <dbReference type="EMBL" id="VVC27371.1"/>
    </source>
</evidence>
<protein>
    <submittedName>
        <fullName evidence="1">Uncharacterized protein</fullName>
    </submittedName>
</protein>